<keyword evidence="1" id="KW-0472">Membrane</keyword>
<organism evidence="2">
    <name type="scientific">uncultured Desulfovibrio sp</name>
    <dbReference type="NCBI Taxonomy" id="167968"/>
    <lineage>
        <taxon>Bacteria</taxon>
        <taxon>Pseudomonadati</taxon>
        <taxon>Thermodesulfobacteriota</taxon>
        <taxon>Desulfovibrionia</taxon>
        <taxon>Desulfovibrionales</taxon>
        <taxon>Desulfovibrionaceae</taxon>
        <taxon>Desulfovibrio</taxon>
        <taxon>environmental samples</taxon>
    </lineage>
</organism>
<accession>A0A212JLI1</accession>
<dbReference type="AlphaFoldDB" id="A0A212JLI1"/>
<evidence type="ECO:0000313" key="2">
    <source>
        <dbReference type="EMBL" id="SBW00299.1"/>
    </source>
</evidence>
<feature type="transmembrane region" description="Helical" evidence="1">
    <location>
        <begin position="24"/>
        <end position="46"/>
    </location>
</feature>
<gene>
    <name evidence="2" type="ORF">KM92DES2_11339</name>
</gene>
<name>A0A212JLI1_9BACT</name>
<sequence length="59" mass="6696">MAPPIRVAASMAAMAMFLDFMEGYLVVFFLVYGFVVPATFDCYIAMRVPTIFYLIKLEC</sequence>
<reference evidence="2" key="1">
    <citation type="submission" date="2016-04" db="EMBL/GenBank/DDBJ databases">
        <authorList>
            <person name="Evans L.H."/>
            <person name="Alamgir A."/>
            <person name="Owens N."/>
            <person name="Weber N.D."/>
            <person name="Virtaneva K."/>
            <person name="Barbian K."/>
            <person name="Babar A."/>
            <person name="Rosenke K."/>
        </authorList>
    </citation>
    <scope>NUCLEOTIDE SEQUENCE</scope>
    <source>
        <strain evidence="2">92-2</strain>
    </source>
</reference>
<keyword evidence="1" id="KW-1133">Transmembrane helix</keyword>
<proteinExistence type="predicted"/>
<protein>
    <submittedName>
        <fullName evidence="2">Uncharacterized protein</fullName>
    </submittedName>
</protein>
<keyword evidence="1" id="KW-0812">Transmembrane</keyword>
<evidence type="ECO:0000256" key="1">
    <source>
        <dbReference type="SAM" id="Phobius"/>
    </source>
</evidence>
<dbReference type="EMBL" id="FLUP01000001">
    <property type="protein sequence ID" value="SBW00299.1"/>
    <property type="molecule type" value="Genomic_DNA"/>
</dbReference>